<dbReference type="EMBL" id="QGHF01000001">
    <property type="protein sequence ID" value="PWL00404.1"/>
    <property type="molecule type" value="Genomic_DNA"/>
</dbReference>
<dbReference type="AlphaFoldDB" id="A0A2V2BLF7"/>
<dbReference type="PROSITE" id="PS00041">
    <property type="entry name" value="HTH_ARAC_FAMILY_1"/>
    <property type="match status" value="1"/>
</dbReference>
<dbReference type="GO" id="GO:0003700">
    <property type="term" value="F:DNA-binding transcription factor activity"/>
    <property type="evidence" value="ECO:0007669"/>
    <property type="project" value="InterPro"/>
</dbReference>
<evidence type="ECO:0000256" key="3">
    <source>
        <dbReference type="ARBA" id="ARBA00023163"/>
    </source>
</evidence>
<keyword evidence="1" id="KW-0805">Transcription regulation</keyword>
<dbReference type="InterPro" id="IPR018060">
    <property type="entry name" value="HTH_AraC"/>
</dbReference>
<dbReference type="InterPro" id="IPR011256">
    <property type="entry name" value="Reg_factor_effector_dom_sf"/>
</dbReference>
<evidence type="ECO:0000313" key="5">
    <source>
        <dbReference type="EMBL" id="PWL00404.1"/>
    </source>
</evidence>
<accession>A0A2V2BLF7</accession>
<feature type="domain" description="HTH araC/xylS-type" evidence="4">
    <location>
        <begin position="6"/>
        <end position="104"/>
    </location>
</feature>
<reference evidence="5 6" key="1">
    <citation type="submission" date="2018-05" db="EMBL/GenBank/DDBJ databases">
        <title>Genomic Encyclopedia of Type Strains, Phase IV (KMG-V): Genome sequencing to study the core and pangenomes of soil and plant-associated prokaryotes.</title>
        <authorList>
            <person name="Whitman W."/>
        </authorList>
    </citation>
    <scope>NUCLEOTIDE SEQUENCE [LARGE SCALE GENOMIC DNA]</scope>
    <source>
        <strain evidence="5 6">PNA 200-10</strain>
    </source>
</reference>
<dbReference type="PANTHER" id="PTHR47504:SF4">
    <property type="entry name" value="MULTIPLE ANTIBIOTIC RESISTANCE PROTEIN MARA"/>
    <property type="match status" value="1"/>
</dbReference>
<dbReference type="GO" id="GO:0043565">
    <property type="term" value="F:sequence-specific DNA binding"/>
    <property type="evidence" value="ECO:0007669"/>
    <property type="project" value="InterPro"/>
</dbReference>
<keyword evidence="3" id="KW-0804">Transcription</keyword>
<evidence type="ECO:0000313" key="6">
    <source>
        <dbReference type="Proteomes" id="UP000245981"/>
    </source>
</evidence>
<dbReference type="InterPro" id="IPR009057">
    <property type="entry name" value="Homeodomain-like_sf"/>
</dbReference>
<comment type="caution">
    <text evidence="5">The sequence shown here is derived from an EMBL/GenBank/DDBJ whole genome shotgun (WGS) entry which is preliminary data.</text>
</comment>
<gene>
    <name evidence="5" type="ORF">C7431_101210</name>
</gene>
<dbReference type="GO" id="GO:0046677">
    <property type="term" value="P:response to antibiotic"/>
    <property type="evidence" value="ECO:0007669"/>
    <property type="project" value="UniProtKB-KW"/>
</dbReference>
<protein>
    <submittedName>
        <fullName evidence="5">AraC family transcriptional activator of mar-sox-rob regulon</fullName>
    </submittedName>
</protein>
<proteinExistence type="predicted"/>
<dbReference type="PROSITE" id="PS01124">
    <property type="entry name" value="HTH_ARAC_FAMILY_2"/>
    <property type="match status" value="1"/>
</dbReference>
<dbReference type="Gene3D" id="3.20.80.10">
    <property type="entry name" value="Regulatory factor, effector binding domain"/>
    <property type="match status" value="1"/>
</dbReference>
<dbReference type="PANTHER" id="PTHR47504">
    <property type="entry name" value="RIGHT ORIGIN-BINDING PROTEIN"/>
    <property type="match status" value="1"/>
</dbReference>
<evidence type="ECO:0000256" key="2">
    <source>
        <dbReference type="ARBA" id="ARBA00023125"/>
    </source>
</evidence>
<organism evidence="5 6">
    <name type="scientific">Pantoea allii</name>
    <dbReference type="NCBI Taxonomy" id="574096"/>
    <lineage>
        <taxon>Bacteria</taxon>
        <taxon>Pseudomonadati</taxon>
        <taxon>Pseudomonadota</taxon>
        <taxon>Gammaproteobacteria</taxon>
        <taxon>Enterobacterales</taxon>
        <taxon>Erwiniaceae</taxon>
        <taxon>Pantoea</taxon>
    </lineage>
</organism>
<dbReference type="InterPro" id="IPR050959">
    <property type="entry name" value="MarA-like"/>
</dbReference>
<dbReference type="Proteomes" id="UP000245981">
    <property type="component" value="Unassembled WGS sequence"/>
</dbReference>
<dbReference type="SMART" id="SM00342">
    <property type="entry name" value="HTH_ARAC"/>
    <property type="match status" value="1"/>
</dbReference>
<dbReference type="Pfam" id="PF12833">
    <property type="entry name" value="HTH_18"/>
    <property type="match status" value="1"/>
</dbReference>
<dbReference type="InterPro" id="IPR018062">
    <property type="entry name" value="HTH_AraC-typ_CS"/>
</dbReference>
<name>A0A2V2BLF7_9GAMM</name>
<sequence length="290" mass="33495">MNSFIGELIVWIENNLDKKMGLDDVANRAGYSKWHLQRIFRRETGMTLATYIRNRRLSESAILLRMTSLPVIDTAEKFGFSSQQAFTRTFTQYFSHPPKKYRQSRSWSFRRLQPSLLCEHGEMPRPELVQLTMPPLESLTFSYQCPTESIRCALFHSEQYRQAWSKAKNLFHGRPITHIAEKYTPAARPQYVVITQTFSCSKNSATGCDPFPFSAPTDGLFLTFPFEGQVMQLMEMKARIYQSILPARAEVRRDEYDLLTLAEYQDPALDEPAFSGFYHIPVSLGETSSR</sequence>
<dbReference type="Gene3D" id="1.10.10.60">
    <property type="entry name" value="Homeodomain-like"/>
    <property type="match status" value="2"/>
</dbReference>
<evidence type="ECO:0000256" key="1">
    <source>
        <dbReference type="ARBA" id="ARBA00023015"/>
    </source>
</evidence>
<dbReference type="RefSeq" id="WP_109716166.1">
    <property type="nucleotide sequence ID" value="NZ_QGHF01000001.1"/>
</dbReference>
<keyword evidence="2" id="KW-0238">DNA-binding</keyword>
<evidence type="ECO:0000259" key="4">
    <source>
        <dbReference type="PROSITE" id="PS01124"/>
    </source>
</evidence>
<dbReference type="SUPFAM" id="SSF46689">
    <property type="entry name" value="Homeodomain-like"/>
    <property type="match status" value="2"/>
</dbReference>
<dbReference type="OrthoDB" id="282744at2"/>